<evidence type="ECO:0000313" key="5">
    <source>
        <dbReference type="Proteomes" id="UP001499841"/>
    </source>
</evidence>
<dbReference type="InterPro" id="IPR000866">
    <property type="entry name" value="AhpC/TSA"/>
</dbReference>
<feature type="domain" description="Thioredoxin" evidence="3">
    <location>
        <begin position="65"/>
        <end position="211"/>
    </location>
</feature>
<dbReference type="EMBL" id="BAABBA010000016">
    <property type="protein sequence ID" value="GAA4288659.1"/>
    <property type="molecule type" value="Genomic_DNA"/>
</dbReference>
<comment type="caution">
    <text evidence="4">The sequence shown here is derived from an EMBL/GenBank/DDBJ whole genome shotgun (WGS) entry which is preliminary data.</text>
</comment>
<dbReference type="SUPFAM" id="SSF52833">
    <property type="entry name" value="Thioredoxin-like"/>
    <property type="match status" value="1"/>
</dbReference>
<dbReference type="RefSeq" id="WP_345042881.1">
    <property type="nucleotide sequence ID" value="NZ_BAABBA010000016.1"/>
</dbReference>
<proteinExistence type="predicted"/>
<dbReference type="Proteomes" id="UP001499841">
    <property type="component" value="Unassembled WGS sequence"/>
</dbReference>
<dbReference type="InterPro" id="IPR013766">
    <property type="entry name" value="Thioredoxin_domain"/>
</dbReference>
<evidence type="ECO:0000259" key="3">
    <source>
        <dbReference type="PROSITE" id="PS51352"/>
    </source>
</evidence>
<dbReference type="Gene3D" id="3.40.30.10">
    <property type="entry name" value="Glutaredoxin"/>
    <property type="match status" value="1"/>
</dbReference>
<dbReference type="PROSITE" id="PS51352">
    <property type="entry name" value="THIOREDOXIN_2"/>
    <property type="match status" value="1"/>
</dbReference>
<dbReference type="InterPro" id="IPR036249">
    <property type="entry name" value="Thioredoxin-like_sf"/>
</dbReference>
<accession>A0ABP8EXD0</accession>
<evidence type="ECO:0000256" key="1">
    <source>
        <dbReference type="SAM" id="MobiDB-lite"/>
    </source>
</evidence>
<keyword evidence="5" id="KW-1185">Reference proteome</keyword>
<sequence length="211" mass="22389">MTSSATAPRPTAKERKTQARAARARAESAVAARRARHRRIAWVVGLLVVVAVVALGLASSRQTSSEGTRLAPDFTLPTTSGGTVSLSDLRGSPVVLYFNEGAGCASCTVQMVEIEKEPGFAEAGITVLPVVMSTAEQMLADMQRYGATTPYLLDDGTVSEAYGTLGTGMHEGLPGHGFVLIDGEGNQLWQGEYPSMWLEPGQLLHEVTSRL</sequence>
<feature type="region of interest" description="Disordered" evidence="1">
    <location>
        <begin position="1"/>
        <end position="22"/>
    </location>
</feature>
<name>A0ABP8EXD0_9MICO</name>
<protein>
    <recommendedName>
        <fullName evidence="3">Thioredoxin domain-containing protein</fullName>
    </recommendedName>
</protein>
<keyword evidence="2" id="KW-0812">Transmembrane</keyword>
<feature type="transmembrane region" description="Helical" evidence="2">
    <location>
        <begin position="40"/>
        <end position="59"/>
    </location>
</feature>
<dbReference type="Pfam" id="PF00578">
    <property type="entry name" value="AhpC-TSA"/>
    <property type="match status" value="1"/>
</dbReference>
<reference evidence="5" key="1">
    <citation type="journal article" date="2019" name="Int. J. Syst. Evol. Microbiol.">
        <title>The Global Catalogue of Microorganisms (GCM) 10K type strain sequencing project: providing services to taxonomists for standard genome sequencing and annotation.</title>
        <authorList>
            <consortium name="The Broad Institute Genomics Platform"/>
            <consortium name="The Broad Institute Genome Sequencing Center for Infectious Disease"/>
            <person name="Wu L."/>
            <person name="Ma J."/>
        </authorList>
    </citation>
    <scope>NUCLEOTIDE SEQUENCE [LARGE SCALE GENOMIC DNA]</scope>
    <source>
        <strain evidence="5">JCM 17459</strain>
    </source>
</reference>
<evidence type="ECO:0000313" key="4">
    <source>
        <dbReference type="EMBL" id="GAA4288659.1"/>
    </source>
</evidence>
<organism evidence="4 5">
    <name type="scientific">Georgenia daeguensis</name>
    <dbReference type="NCBI Taxonomy" id="908355"/>
    <lineage>
        <taxon>Bacteria</taxon>
        <taxon>Bacillati</taxon>
        <taxon>Actinomycetota</taxon>
        <taxon>Actinomycetes</taxon>
        <taxon>Micrococcales</taxon>
        <taxon>Bogoriellaceae</taxon>
        <taxon>Georgenia</taxon>
    </lineage>
</organism>
<keyword evidence="2" id="KW-1133">Transmembrane helix</keyword>
<evidence type="ECO:0000256" key="2">
    <source>
        <dbReference type="SAM" id="Phobius"/>
    </source>
</evidence>
<keyword evidence="2" id="KW-0472">Membrane</keyword>
<gene>
    <name evidence="4" type="ORF">GCM10022262_30190</name>
</gene>